<feature type="transmembrane region" description="Helical" evidence="6">
    <location>
        <begin position="528"/>
        <end position="545"/>
    </location>
</feature>
<dbReference type="RefSeq" id="WP_087454417.1">
    <property type="nucleotide sequence ID" value="NZ_CP021417.2"/>
</dbReference>
<organism evidence="8 9">
    <name type="scientific">Corynebacterium silvaticum</name>
    <dbReference type="NCBI Taxonomy" id="2320431"/>
    <lineage>
        <taxon>Bacteria</taxon>
        <taxon>Bacillati</taxon>
        <taxon>Actinomycetota</taxon>
        <taxon>Actinomycetes</taxon>
        <taxon>Mycobacteriales</taxon>
        <taxon>Corynebacteriaceae</taxon>
        <taxon>Corynebacterium</taxon>
    </lineage>
</organism>
<dbReference type="EMBL" id="CP021417">
    <property type="protein sequence ID" value="ARU46623.1"/>
    <property type="molecule type" value="Genomic_DNA"/>
</dbReference>
<dbReference type="InterPro" id="IPR032694">
    <property type="entry name" value="CopC/D"/>
</dbReference>
<dbReference type="Proteomes" id="UP000195652">
    <property type="component" value="Chromosome"/>
</dbReference>
<accession>A0A7Y4PA70</accession>
<evidence type="ECO:0000313" key="8">
    <source>
        <dbReference type="EMBL" id="ARU46623.1"/>
    </source>
</evidence>
<feature type="transmembrane region" description="Helical" evidence="6">
    <location>
        <begin position="12"/>
        <end position="35"/>
    </location>
</feature>
<reference evidence="8 9" key="1">
    <citation type="journal article" date="2014" name="BMC Vet. Res.">
        <title>First report of Corynebacterium pseudotuberculosis from caseous lymphadenitis lesions in Black Alentejano pig (Sus scrofa domesticus).</title>
        <authorList>
            <person name="Oliveira M."/>
            <person name="Barroco C."/>
            <person name="Mottola C."/>
            <person name="Santos R."/>
            <person name="Lemsaddek A."/>
            <person name="Tavares L."/>
            <person name="Semedo-Lemsaddek T."/>
        </authorList>
    </citation>
    <scope>NUCLEOTIDE SEQUENCE [LARGE SCALE GENOMIC DNA]</scope>
    <source>
        <strain evidence="8 9">PO100/5</strain>
    </source>
</reference>
<dbReference type="Pfam" id="PF09678">
    <property type="entry name" value="Caa3_CtaG"/>
    <property type="match status" value="1"/>
</dbReference>
<dbReference type="PANTHER" id="PTHR34820:SF4">
    <property type="entry name" value="INNER MEMBRANE PROTEIN YEBZ"/>
    <property type="match status" value="1"/>
</dbReference>
<dbReference type="InterPro" id="IPR019108">
    <property type="entry name" value="Caa3_assmbl_CtaG-rel"/>
</dbReference>
<gene>
    <name evidence="8" type="ORF">CBE74_09260</name>
</gene>
<feature type="transmembrane region" description="Helical" evidence="6">
    <location>
        <begin position="557"/>
        <end position="578"/>
    </location>
</feature>
<feature type="transmembrane region" description="Helical" evidence="6">
    <location>
        <begin position="55"/>
        <end position="79"/>
    </location>
</feature>
<keyword evidence="4 6" id="KW-1133">Transmembrane helix</keyword>
<dbReference type="GO" id="GO:0005886">
    <property type="term" value="C:plasma membrane"/>
    <property type="evidence" value="ECO:0007669"/>
    <property type="project" value="UniProtKB-SubCell"/>
</dbReference>
<reference evidence="8 9" key="2">
    <citation type="journal article" date="2020" name="Antonie Van Leeuwenhoek">
        <title>Phylogenomic characterisation of a novel corynebacterial species pathogenic to animals.</title>
        <authorList>
            <person name="Moller J."/>
            <person name="Musella L."/>
            <person name="Melnikov V."/>
            <person name="Geissdorfer W."/>
            <person name="Burkovski A."/>
            <person name="Sangal V."/>
        </authorList>
    </citation>
    <scope>NUCLEOTIDE SEQUENCE [LARGE SCALE GENOMIC DNA]</scope>
    <source>
        <strain evidence="8 9">PO100/5</strain>
    </source>
</reference>
<feature type="transmembrane region" description="Helical" evidence="6">
    <location>
        <begin position="610"/>
        <end position="631"/>
    </location>
</feature>
<comment type="subcellular location">
    <subcellularLocation>
        <location evidence="1">Cell membrane</location>
        <topology evidence="1">Multi-pass membrane protein</topology>
    </subcellularLocation>
</comment>
<dbReference type="Pfam" id="PF05425">
    <property type="entry name" value="CopD"/>
    <property type="match status" value="1"/>
</dbReference>
<keyword evidence="3 6" id="KW-0812">Transmembrane</keyword>
<dbReference type="KEGG" id="csil:CBE74_09260"/>
<evidence type="ECO:0000256" key="5">
    <source>
        <dbReference type="ARBA" id="ARBA00023136"/>
    </source>
</evidence>
<keyword evidence="5 6" id="KW-0472">Membrane</keyword>
<feature type="domain" description="Copper resistance protein D" evidence="7">
    <location>
        <begin position="240"/>
        <end position="337"/>
    </location>
</feature>
<evidence type="ECO:0000256" key="1">
    <source>
        <dbReference type="ARBA" id="ARBA00004651"/>
    </source>
</evidence>
<feature type="transmembrane region" description="Helical" evidence="6">
    <location>
        <begin position="99"/>
        <end position="123"/>
    </location>
</feature>
<feature type="transmembrane region" description="Helical" evidence="6">
    <location>
        <begin position="277"/>
        <end position="297"/>
    </location>
</feature>
<evidence type="ECO:0000256" key="4">
    <source>
        <dbReference type="ARBA" id="ARBA00022989"/>
    </source>
</evidence>
<evidence type="ECO:0000256" key="3">
    <source>
        <dbReference type="ARBA" id="ARBA00022692"/>
    </source>
</evidence>
<dbReference type="GeneID" id="75008427"/>
<feature type="transmembrane region" description="Helical" evidence="6">
    <location>
        <begin position="378"/>
        <end position="398"/>
    </location>
</feature>
<reference evidence="8 9" key="3">
    <citation type="journal article" date="2020" name="Int. J. Syst. Evol. Microbiol.">
        <title>Corynebacterium silvaticum sp. nov., a unique group of NTTB corynebacteria in wild boar and roe deer.</title>
        <authorList>
            <person name="Dangel A."/>
            <person name="Berger A."/>
            <person name="Rau J."/>
            <person name="Eisenberg T."/>
            <person name="Kampfer P."/>
            <person name="Margos G."/>
            <person name="Contzen M."/>
            <person name="Busse H.J."/>
            <person name="Konrad R."/>
            <person name="Peters M."/>
            <person name="Sting R."/>
            <person name="Sing A."/>
        </authorList>
    </citation>
    <scope>NUCLEOTIDE SEQUENCE [LARGE SCALE GENOMIC DNA]</scope>
    <source>
        <strain evidence="8 9">PO100/5</strain>
    </source>
</reference>
<evidence type="ECO:0000256" key="6">
    <source>
        <dbReference type="SAM" id="Phobius"/>
    </source>
</evidence>
<dbReference type="InterPro" id="IPR008457">
    <property type="entry name" value="Cu-R_CopD_dom"/>
</dbReference>
<keyword evidence="2" id="KW-1003">Cell membrane</keyword>
<dbReference type="AlphaFoldDB" id="A0A7Y4PA70"/>
<feature type="transmembrane region" description="Helical" evidence="6">
    <location>
        <begin position="317"/>
        <end position="337"/>
    </location>
</feature>
<proteinExistence type="predicted"/>
<feature type="transmembrane region" description="Helical" evidence="6">
    <location>
        <begin position="143"/>
        <end position="166"/>
    </location>
</feature>
<dbReference type="PANTHER" id="PTHR34820">
    <property type="entry name" value="INNER MEMBRANE PROTEIN YEBZ"/>
    <property type="match status" value="1"/>
</dbReference>
<sequence length="681" mass="74694">MSNASSPVVRVTWPLYLVFLVVAGLVGALISWAFLSESLAALGIPDPGPVTTAGLPFFRAAGWMLAALGVGSFMFSAFFVSPRAGVSLDRAELSVDGHIAARTGSIAVLCFGAIAILMIPLVLSDVSGQPFSQTVQLHNWPVAIAKVPAALAWLWTAIISGVVGGLSLLSKRWKSQPVWFVGAIATIIPLGLEGHSAAGGDHDYGTNSLLWHLLFMLLWVGGLMALIAHGRRLGPDLGLAVSRYSQVALWLLVAMSISGVINVAIRVRVGDLLTSGYGRLIVAKAAITIVAAVLGFVHRTITIPQLQKSENTRGLFARVAIVEVLVMAAIIGVAISLGRTPPPPPRVTDLSQMSIIMGYDLTKAPTFWNVWTVWRFDIMFTTVGIVLTVAYIVGLLRLRAQGKQWKWQRTAWFLLGSVSLSLCMSSGVGLYMPAMFSMHMVTHMVLSMVIPVFLVLGNPLQLALATLRPGTPTQPGPREWLEQCIESKTLRVLMHPAFNTIQFVTIFYLLYVTPWYEVMVSEHAGHLSMNWVFLLSGTLYYWEMIGGDPKPVNNSVLSRLGWLVFSMPFHLYFGVYLMQLSKILAEGFYSQLGLPWAVDLMHDQNVGGGIAWASGAFPLVIVFGALFMEWLKEDRRTEREIEKRIESDDDEDFAAYNQMLARMNAGEQRAAADYHSREFDK</sequence>
<evidence type="ECO:0000313" key="9">
    <source>
        <dbReference type="Proteomes" id="UP000195652"/>
    </source>
</evidence>
<keyword evidence="9" id="KW-1185">Reference proteome</keyword>
<feature type="transmembrane region" description="Helical" evidence="6">
    <location>
        <begin position="209"/>
        <end position="227"/>
    </location>
</feature>
<feature type="transmembrane region" description="Helical" evidence="6">
    <location>
        <begin position="444"/>
        <end position="464"/>
    </location>
</feature>
<evidence type="ECO:0000259" key="7">
    <source>
        <dbReference type="Pfam" id="PF05425"/>
    </source>
</evidence>
<name>A0A7Y4PA70_9CORY</name>
<dbReference type="OrthoDB" id="5241646at2"/>
<feature type="transmembrane region" description="Helical" evidence="6">
    <location>
        <begin position="247"/>
        <end position="265"/>
    </location>
</feature>
<feature type="transmembrane region" description="Helical" evidence="6">
    <location>
        <begin position="178"/>
        <end position="197"/>
    </location>
</feature>
<evidence type="ECO:0000256" key="2">
    <source>
        <dbReference type="ARBA" id="ARBA00022475"/>
    </source>
</evidence>
<protein>
    <submittedName>
        <fullName evidence="8">Cytochrome c oxidase assembly protein</fullName>
    </submittedName>
</protein>
<feature type="transmembrane region" description="Helical" evidence="6">
    <location>
        <begin position="410"/>
        <end position="432"/>
    </location>
</feature>
<dbReference type="GO" id="GO:0006825">
    <property type="term" value="P:copper ion transport"/>
    <property type="evidence" value="ECO:0007669"/>
    <property type="project" value="InterPro"/>
</dbReference>
<feature type="transmembrane region" description="Helical" evidence="6">
    <location>
        <begin position="497"/>
        <end position="516"/>
    </location>
</feature>
<reference evidence="8 9" key="4">
    <citation type="journal article" date="2020" name="PLoS ONE">
        <title>Taxonomic classification of strain PO100/5 shows a broader geographic distribution and genetic markers of the recently described Corynebacterium silvaticum.</title>
        <authorList>
            <person name="Viana M.V.C."/>
            <person name="Profeta R."/>
            <person name="da Silva A.L."/>
            <person name="Hurtado R."/>
            <person name="Cerqueira J.C."/>
            <person name="Ribeiro B.F.S."/>
            <person name="Almeida M.O."/>
            <person name="Morais-Rodrigues F."/>
            <person name="Soares S.C."/>
            <person name="Oliveira M."/>
            <person name="Tavares L."/>
            <person name="Figueiredo H."/>
            <person name="Wattam A.R."/>
            <person name="Barh D."/>
            <person name="Ghosh P."/>
            <person name="Silva A."/>
            <person name="Azevedo V."/>
        </authorList>
    </citation>
    <scope>NUCLEOTIDE SEQUENCE [LARGE SCALE GENOMIC DNA]</scope>
    <source>
        <strain evidence="8 9">PO100/5</strain>
    </source>
</reference>